<dbReference type="Pfam" id="PF00326">
    <property type="entry name" value="Peptidase_S9"/>
    <property type="match status" value="1"/>
</dbReference>
<dbReference type="GO" id="GO:0008236">
    <property type="term" value="F:serine-type peptidase activity"/>
    <property type="evidence" value="ECO:0007669"/>
    <property type="project" value="InterPro"/>
</dbReference>
<dbReference type="InterPro" id="IPR001375">
    <property type="entry name" value="Peptidase_S9_cat"/>
</dbReference>
<dbReference type="PANTHER" id="PTHR12277:SF79">
    <property type="entry name" value="XAA-PRO DIPEPTIDYL-PEPTIDASE-RELATED"/>
    <property type="match status" value="1"/>
</dbReference>
<evidence type="ECO:0000259" key="1">
    <source>
        <dbReference type="Pfam" id="PF00326"/>
    </source>
</evidence>
<dbReference type="STRING" id="310780.SAMN05216267_104052"/>
<dbReference type="AlphaFoldDB" id="A0A1H8SAF4"/>
<dbReference type="Gene3D" id="3.40.50.1820">
    <property type="entry name" value="alpha/beta hydrolase"/>
    <property type="match status" value="1"/>
</dbReference>
<dbReference type="GO" id="GO:0006508">
    <property type="term" value="P:proteolysis"/>
    <property type="evidence" value="ECO:0007669"/>
    <property type="project" value="InterPro"/>
</dbReference>
<name>A0A1H8SAF4_9ACTN</name>
<dbReference type="PANTHER" id="PTHR12277">
    <property type="entry name" value="ALPHA/BETA HYDROLASE DOMAIN-CONTAINING PROTEIN"/>
    <property type="match status" value="1"/>
</dbReference>
<feature type="domain" description="Peptidase S9 prolyl oligopeptidase catalytic" evidence="1">
    <location>
        <begin position="210"/>
        <end position="360"/>
    </location>
</feature>
<gene>
    <name evidence="2" type="ORF">SAMN05216267_104052</name>
</gene>
<protein>
    <recommendedName>
        <fullName evidence="1">Peptidase S9 prolyl oligopeptidase catalytic domain-containing protein</fullName>
    </recommendedName>
</protein>
<evidence type="ECO:0000313" key="2">
    <source>
        <dbReference type="EMBL" id="SEO75612.1"/>
    </source>
</evidence>
<proteinExistence type="predicted"/>
<dbReference type="EMBL" id="FODD01000040">
    <property type="protein sequence ID" value="SEO75612.1"/>
    <property type="molecule type" value="Genomic_DNA"/>
</dbReference>
<accession>A0A1H8SAF4</accession>
<organism evidence="2 3">
    <name type="scientific">Actinacidiphila rubida</name>
    <dbReference type="NCBI Taxonomy" id="310780"/>
    <lineage>
        <taxon>Bacteria</taxon>
        <taxon>Bacillati</taxon>
        <taxon>Actinomycetota</taxon>
        <taxon>Actinomycetes</taxon>
        <taxon>Kitasatosporales</taxon>
        <taxon>Streptomycetaceae</taxon>
        <taxon>Actinacidiphila</taxon>
    </lineage>
</organism>
<dbReference type="SUPFAM" id="SSF53474">
    <property type="entry name" value="alpha/beta-Hydrolases"/>
    <property type="match status" value="1"/>
</dbReference>
<evidence type="ECO:0000313" key="3">
    <source>
        <dbReference type="Proteomes" id="UP000181951"/>
    </source>
</evidence>
<dbReference type="Proteomes" id="UP000181951">
    <property type="component" value="Unassembled WGS sequence"/>
</dbReference>
<sequence>MAGIPGAAHTGSVRLRTGVALAVTAAVGAGTAVLAAGRYGSGLALKPSAAGPAPEGLVSVRGVGRDRVVVDRSDASARPGVHGLTGRGLHATVGPVLSQDDRTVTRRLLRVDRGTLGAGGFVRVTPQAYAGDPRSARGLDFEDVRVDGELGPMPAWFLPGARPAWVICVHGAGATREQALTVLPALHGFRFPVLVPSYRNDPGAPPSPDGIGHLGDTEWSDLDAAMRYAVDHGARRLVLYGWSTGATMALRALSQSQVRGTVTGLVLDSPVLDWRSTVRASVHTRGLPSVLSPLAERATEGRTGLRAARHAEALDPDLLTVPTLLLHGPDDHFAPYPASRRLADRRPDVVTLHSVPGAPHTAVWNADPDAYEETLRRFLTPLM</sequence>
<keyword evidence="3" id="KW-1185">Reference proteome</keyword>
<reference evidence="2 3" key="1">
    <citation type="submission" date="2016-10" db="EMBL/GenBank/DDBJ databases">
        <authorList>
            <person name="de Groot N.N."/>
        </authorList>
    </citation>
    <scope>NUCLEOTIDE SEQUENCE [LARGE SCALE GENOMIC DNA]</scope>
    <source>
        <strain evidence="2 3">CGMCC 4.2026</strain>
    </source>
</reference>
<dbReference type="InterPro" id="IPR029058">
    <property type="entry name" value="AB_hydrolase_fold"/>
</dbReference>